<name>A0A1H8SU03_9PSEU</name>
<evidence type="ECO:0000256" key="1">
    <source>
        <dbReference type="SAM" id="Phobius"/>
    </source>
</evidence>
<dbReference type="STRING" id="394193.SAMN04489732_102270"/>
<dbReference type="RefSeq" id="WP_281246879.1">
    <property type="nucleotide sequence ID" value="NZ_FOEF01000002.1"/>
</dbReference>
<reference evidence="2 3" key="1">
    <citation type="submission" date="2016-10" db="EMBL/GenBank/DDBJ databases">
        <authorList>
            <person name="de Groot N.N."/>
        </authorList>
    </citation>
    <scope>NUCLEOTIDE SEQUENCE [LARGE SCALE GENOMIC DNA]</scope>
    <source>
        <strain evidence="2 3">DSM 44993</strain>
    </source>
</reference>
<dbReference type="Proteomes" id="UP000198582">
    <property type="component" value="Unassembled WGS sequence"/>
</dbReference>
<dbReference type="AlphaFoldDB" id="A0A1H8SU03"/>
<dbReference type="EMBL" id="FOEF01000002">
    <property type="protein sequence ID" value="SEO81848.1"/>
    <property type="molecule type" value="Genomic_DNA"/>
</dbReference>
<keyword evidence="3" id="KW-1185">Reference proteome</keyword>
<evidence type="ECO:0000313" key="3">
    <source>
        <dbReference type="Proteomes" id="UP000198582"/>
    </source>
</evidence>
<organism evidence="2 3">
    <name type="scientific">Amycolatopsis saalfeldensis</name>
    <dbReference type="NCBI Taxonomy" id="394193"/>
    <lineage>
        <taxon>Bacteria</taxon>
        <taxon>Bacillati</taxon>
        <taxon>Actinomycetota</taxon>
        <taxon>Actinomycetes</taxon>
        <taxon>Pseudonocardiales</taxon>
        <taxon>Pseudonocardiaceae</taxon>
        <taxon>Amycolatopsis</taxon>
    </lineage>
</organism>
<accession>A0A1H8SU03</accession>
<feature type="transmembrane region" description="Helical" evidence="1">
    <location>
        <begin position="12"/>
        <end position="38"/>
    </location>
</feature>
<keyword evidence="1" id="KW-1133">Transmembrane helix</keyword>
<sequence>MNVRSVPAFRRFLRGAVDIVGVVVAVCAVAWVMLWAAFAF</sequence>
<keyword evidence="1" id="KW-0472">Membrane</keyword>
<gene>
    <name evidence="2" type="ORF">SAMN04489732_102270</name>
</gene>
<proteinExistence type="predicted"/>
<keyword evidence="1" id="KW-0812">Transmembrane</keyword>
<protein>
    <submittedName>
        <fullName evidence="2">Uncharacterized protein</fullName>
    </submittedName>
</protein>
<evidence type="ECO:0000313" key="2">
    <source>
        <dbReference type="EMBL" id="SEO81848.1"/>
    </source>
</evidence>